<keyword evidence="6 13" id="KW-0949">S-adenosyl-L-methionine</keyword>
<name>A0A375E0Q6_9BURK</name>
<keyword evidence="4 13" id="KW-0963">Cytoplasm</keyword>
<dbReference type="NCBIfam" id="NF001140">
    <property type="entry name" value="PRK00147.1"/>
    <property type="match status" value="1"/>
</dbReference>
<comment type="similarity">
    <text evidence="9 13">Belongs to the QueA family.</text>
</comment>
<evidence type="ECO:0000256" key="5">
    <source>
        <dbReference type="ARBA" id="ARBA00022679"/>
    </source>
</evidence>
<dbReference type="Gene3D" id="3.40.1780.10">
    <property type="entry name" value="QueA-like"/>
    <property type="match status" value="1"/>
</dbReference>
<evidence type="ECO:0000256" key="6">
    <source>
        <dbReference type="ARBA" id="ARBA00022691"/>
    </source>
</evidence>
<keyword evidence="14" id="KW-0328">Glycosyltransferase</keyword>
<evidence type="ECO:0000256" key="12">
    <source>
        <dbReference type="ARBA" id="ARBA00076160"/>
    </source>
</evidence>
<organism evidence="14">
    <name type="scientific">Cupriavidus taiwanensis</name>
    <dbReference type="NCBI Taxonomy" id="164546"/>
    <lineage>
        <taxon>Bacteria</taxon>
        <taxon>Pseudomonadati</taxon>
        <taxon>Pseudomonadota</taxon>
        <taxon>Betaproteobacteria</taxon>
        <taxon>Burkholderiales</taxon>
        <taxon>Burkholderiaceae</taxon>
        <taxon>Cupriavidus</taxon>
    </lineage>
</organism>
<keyword evidence="5 13" id="KW-0808">Transferase</keyword>
<dbReference type="Gene3D" id="2.40.10.240">
    <property type="entry name" value="QueA-like"/>
    <property type="match status" value="1"/>
</dbReference>
<dbReference type="UniPathway" id="UPA00392"/>
<comment type="subcellular location">
    <subcellularLocation>
        <location evidence="1 13">Cytoplasm</location>
    </subcellularLocation>
</comment>
<dbReference type="EC" id="2.4.99.17" evidence="10 13"/>
<evidence type="ECO:0000313" key="14">
    <source>
        <dbReference type="EMBL" id="SOZ59560.1"/>
    </source>
</evidence>
<proteinExistence type="inferred from homology"/>
<dbReference type="InterPro" id="IPR036100">
    <property type="entry name" value="QueA_sf"/>
</dbReference>
<comment type="function">
    <text evidence="13">Transfers and isomerizes the ribose moiety from AdoMet to the 7-aminomethyl group of 7-deazaguanine (preQ1-tRNA) to give epoxyqueuosine (oQ-tRNA).</text>
</comment>
<dbReference type="Pfam" id="PF02547">
    <property type="entry name" value="Queuosine_synth"/>
    <property type="match status" value="1"/>
</dbReference>
<protein>
    <recommendedName>
        <fullName evidence="11 13">S-adenosylmethionine:tRNA ribosyltransferase-isomerase</fullName>
        <ecNumber evidence="10 13">2.4.99.17</ecNumber>
    </recommendedName>
    <alternativeName>
        <fullName evidence="12 13">Queuosine biosynthesis protein QueA</fullName>
    </alternativeName>
</protein>
<gene>
    <name evidence="13 14" type="primary">queA</name>
    <name evidence="14" type="ORF">CBM2613_A250241</name>
</gene>
<reference evidence="14" key="1">
    <citation type="submission" date="2018-01" db="EMBL/GenBank/DDBJ databases">
        <authorList>
            <person name="Clerissi C."/>
        </authorList>
    </citation>
    <scope>NUCLEOTIDE SEQUENCE</scope>
    <source>
        <strain evidence="14">Cupriavidus taiwanensis STM 8556</strain>
    </source>
</reference>
<dbReference type="GO" id="GO:0005737">
    <property type="term" value="C:cytoplasm"/>
    <property type="evidence" value="ECO:0007669"/>
    <property type="project" value="UniProtKB-SubCell"/>
</dbReference>
<sequence length="373" mass="40626">MPGVRLRLQTAQPALPTMLTLSDFDFPLPPELIAQSALPDRSASRLLVVERLAPGDAADAVRMVDRAFSDIVDYLRPDDLLVFNDTRVIKARFFGHKPSGGKVEVLVERVVDAHTVLAQVRASKTPAEGSALHLADGAFAVTVGPRVDQFFTLRFPEPALDLIERYGRLPLPPYITHDPDAYDETRYQTVYARSPGAVAAPTAGLHFDDALFARLDAAGVRRAFLTLHVGAGTFQPVRTENLAEHKMHSEWYAISDDLAQAVRDTHARGGRVIAVGTTSLRALESAAQADGTLAAGSGDTDIFITPGYRFRLVDALITNFHLPRSTLLMLVSALAGVQAIRAAYRHAVEQRYRFFSYGDAMLLTRQPDAAAAA</sequence>
<dbReference type="NCBIfam" id="TIGR00113">
    <property type="entry name" value="queA"/>
    <property type="match status" value="1"/>
</dbReference>
<dbReference type="FunFam" id="3.40.1780.10:FF:000001">
    <property type="entry name" value="S-adenosylmethionine:tRNA ribosyltransferase-isomerase"/>
    <property type="match status" value="1"/>
</dbReference>
<evidence type="ECO:0000256" key="11">
    <source>
        <dbReference type="ARBA" id="ARBA00069325"/>
    </source>
</evidence>
<evidence type="ECO:0000256" key="3">
    <source>
        <dbReference type="ARBA" id="ARBA00011245"/>
    </source>
</evidence>
<dbReference type="HAMAP" id="MF_00113">
    <property type="entry name" value="QueA"/>
    <property type="match status" value="1"/>
</dbReference>
<dbReference type="GO" id="GO:0051075">
    <property type="term" value="F:S-adenosylmethionine:tRNA ribosyltransferase-isomerase activity"/>
    <property type="evidence" value="ECO:0007669"/>
    <property type="project" value="UniProtKB-EC"/>
</dbReference>
<comment type="caution">
    <text evidence="14">The sequence shown here is derived from an EMBL/GenBank/DDBJ whole genome shotgun (WGS) entry which is preliminary data.</text>
</comment>
<evidence type="ECO:0000256" key="2">
    <source>
        <dbReference type="ARBA" id="ARBA00004691"/>
    </source>
</evidence>
<comment type="subunit">
    <text evidence="3 13">Monomer.</text>
</comment>
<dbReference type="PANTHER" id="PTHR30307:SF0">
    <property type="entry name" value="S-ADENOSYLMETHIONINE:TRNA RIBOSYLTRANSFERASE-ISOMERASE"/>
    <property type="match status" value="1"/>
</dbReference>
<comment type="pathway">
    <text evidence="2 13">tRNA modification; tRNA-queuosine biosynthesis.</text>
</comment>
<keyword evidence="7 13" id="KW-0671">Queuosine biosynthesis</keyword>
<dbReference type="PANTHER" id="PTHR30307">
    <property type="entry name" value="S-ADENOSYLMETHIONINE:TRNA RIBOSYLTRANSFERASE-ISOMERASE"/>
    <property type="match status" value="1"/>
</dbReference>
<dbReference type="InterPro" id="IPR003699">
    <property type="entry name" value="QueA"/>
</dbReference>
<dbReference type="InterPro" id="IPR042118">
    <property type="entry name" value="QueA_dom1"/>
</dbReference>
<comment type="catalytic activity">
    <reaction evidence="8 13">
        <text>7-aminomethyl-7-carbaguanosine(34) in tRNA + S-adenosyl-L-methionine = epoxyqueuosine(34) in tRNA + adenine + L-methionine + 2 H(+)</text>
        <dbReference type="Rhea" id="RHEA:32155"/>
        <dbReference type="Rhea" id="RHEA-COMP:10342"/>
        <dbReference type="Rhea" id="RHEA-COMP:18582"/>
        <dbReference type="ChEBI" id="CHEBI:15378"/>
        <dbReference type="ChEBI" id="CHEBI:16708"/>
        <dbReference type="ChEBI" id="CHEBI:57844"/>
        <dbReference type="ChEBI" id="CHEBI:59789"/>
        <dbReference type="ChEBI" id="CHEBI:82833"/>
        <dbReference type="ChEBI" id="CHEBI:194443"/>
        <dbReference type="EC" id="2.4.99.17"/>
    </reaction>
</comment>
<evidence type="ECO:0000256" key="13">
    <source>
        <dbReference type="HAMAP-Rule" id="MF_00113"/>
    </source>
</evidence>
<dbReference type="SUPFAM" id="SSF111337">
    <property type="entry name" value="QueA-like"/>
    <property type="match status" value="1"/>
</dbReference>
<evidence type="ECO:0000256" key="1">
    <source>
        <dbReference type="ARBA" id="ARBA00004496"/>
    </source>
</evidence>
<evidence type="ECO:0000256" key="4">
    <source>
        <dbReference type="ARBA" id="ARBA00022490"/>
    </source>
</evidence>
<dbReference type="AlphaFoldDB" id="A0A375E0Q6"/>
<accession>A0A375E0Q6</accession>
<dbReference type="Proteomes" id="UP000256952">
    <property type="component" value="Chromosome CBM2613_a"/>
</dbReference>
<dbReference type="InterPro" id="IPR042119">
    <property type="entry name" value="QueA_dom2"/>
</dbReference>
<dbReference type="GO" id="GO:0008616">
    <property type="term" value="P:tRNA queuosine(34) biosynthetic process"/>
    <property type="evidence" value="ECO:0007669"/>
    <property type="project" value="UniProtKB-UniRule"/>
</dbReference>
<evidence type="ECO:0000256" key="10">
    <source>
        <dbReference type="ARBA" id="ARBA00066503"/>
    </source>
</evidence>
<evidence type="ECO:0000256" key="8">
    <source>
        <dbReference type="ARBA" id="ARBA00052751"/>
    </source>
</evidence>
<evidence type="ECO:0000256" key="7">
    <source>
        <dbReference type="ARBA" id="ARBA00022785"/>
    </source>
</evidence>
<dbReference type="EMBL" id="OFTH01000018">
    <property type="protein sequence ID" value="SOZ59560.1"/>
    <property type="molecule type" value="Genomic_DNA"/>
</dbReference>
<evidence type="ECO:0000256" key="9">
    <source>
        <dbReference type="ARBA" id="ARBA00061210"/>
    </source>
</evidence>